<protein>
    <submittedName>
        <fullName evidence="1">Uncharacterized protein</fullName>
    </submittedName>
</protein>
<dbReference type="EMBL" id="LAZR01001978">
    <property type="protein sequence ID" value="KKN36258.1"/>
    <property type="molecule type" value="Genomic_DNA"/>
</dbReference>
<name>A0A0F9T401_9ZZZZ</name>
<organism evidence="1">
    <name type="scientific">marine sediment metagenome</name>
    <dbReference type="NCBI Taxonomy" id="412755"/>
    <lineage>
        <taxon>unclassified sequences</taxon>
        <taxon>metagenomes</taxon>
        <taxon>ecological metagenomes</taxon>
    </lineage>
</organism>
<reference evidence="1" key="1">
    <citation type="journal article" date="2015" name="Nature">
        <title>Complex archaea that bridge the gap between prokaryotes and eukaryotes.</title>
        <authorList>
            <person name="Spang A."/>
            <person name="Saw J.H."/>
            <person name="Jorgensen S.L."/>
            <person name="Zaremba-Niedzwiedzka K."/>
            <person name="Martijn J."/>
            <person name="Lind A.E."/>
            <person name="van Eijk R."/>
            <person name="Schleper C."/>
            <person name="Guy L."/>
            <person name="Ettema T.J."/>
        </authorList>
    </citation>
    <scope>NUCLEOTIDE SEQUENCE</scope>
</reference>
<sequence length="71" mass="8095">MITNPNPLRRTIKMENMTKATAEKVVKEKAKRTQRIRKGKVVNGYVISLEALELFMGTKNELVQCLSGDWS</sequence>
<proteinExistence type="predicted"/>
<comment type="caution">
    <text evidence="1">The sequence shown here is derived from an EMBL/GenBank/DDBJ whole genome shotgun (WGS) entry which is preliminary data.</text>
</comment>
<dbReference type="AlphaFoldDB" id="A0A0F9T401"/>
<evidence type="ECO:0000313" key="1">
    <source>
        <dbReference type="EMBL" id="KKN36258.1"/>
    </source>
</evidence>
<gene>
    <name evidence="1" type="ORF">LCGC14_0775480</name>
</gene>
<accession>A0A0F9T401</accession>